<dbReference type="InterPro" id="IPR008794">
    <property type="entry name" value="Pro_racemase_fam"/>
</dbReference>
<dbReference type="Gene3D" id="3.10.310.10">
    <property type="entry name" value="Diaminopimelate Epimerase, Chain A, domain 1"/>
    <property type="match status" value="2"/>
</dbReference>
<dbReference type="PANTHER" id="PTHR33442">
    <property type="entry name" value="TRANS-3-HYDROXY-L-PROLINE DEHYDRATASE"/>
    <property type="match status" value="1"/>
</dbReference>
<dbReference type="GO" id="GO:0047580">
    <property type="term" value="F:4-hydroxyproline epimerase activity"/>
    <property type="evidence" value="ECO:0007669"/>
    <property type="project" value="TreeGrafter"/>
</dbReference>
<proteinExistence type="inferred from homology"/>
<evidence type="ECO:0000313" key="2">
    <source>
        <dbReference type="EMBL" id="SIT71827.1"/>
    </source>
</evidence>
<dbReference type="RefSeq" id="WP_076757032.1">
    <property type="nucleotide sequence ID" value="NZ_FTPL01000001.1"/>
</dbReference>
<dbReference type="PANTHER" id="PTHR33442:SF1">
    <property type="entry name" value="TRANS-3-HYDROXY-L-PROLINE DEHYDRATASE"/>
    <property type="match status" value="1"/>
</dbReference>
<evidence type="ECO:0000313" key="3">
    <source>
        <dbReference type="Proteomes" id="UP000187550"/>
    </source>
</evidence>
<dbReference type="SUPFAM" id="SSF54506">
    <property type="entry name" value="Diaminopimelate epimerase-like"/>
    <property type="match status" value="1"/>
</dbReference>
<keyword evidence="3" id="KW-1185">Reference proteome</keyword>
<dbReference type="Proteomes" id="UP000187550">
    <property type="component" value="Unassembled WGS sequence"/>
</dbReference>
<reference evidence="3" key="1">
    <citation type="submission" date="2017-01" db="EMBL/GenBank/DDBJ databases">
        <authorList>
            <person name="Varghese N."/>
            <person name="Submissions S."/>
        </authorList>
    </citation>
    <scope>NUCLEOTIDE SEQUENCE [LARGE SCALE GENOMIC DNA]</scope>
    <source>
        <strain evidence="3">MNA4</strain>
    </source>
</reference>
<evidence type="ECO:0000256" key="1">
    <source>
        <dbReference type="ARBA" id="ARBA00007529"/>
    </source>
</evidence>
<dbReference type="OrthoDB" id="181267at2"/>
<name>A0A1U7PML7_9BACI</name>
<dbReference type="STRING" id="550447.SAMN05428946_0786"/>
<sequence>MEFSKLYSSIDAHTAGEAYRIVTRSPILPAGKDLKTKAAALAEGYRTEKNLLLNEPRGHRGMHGCVITESADADARLLFFVHDRVSAFKYEGIMAALAALLETGNLARTENDEYTVDTVTGIHRVKADMSGDEVMSVTAVSRSAEVSGEPERPSVCIDGERNYLIYPLPADIPAIKLEHLAALSDWGASKARELTDEGVSFSAVIVAEKLGDGRLRSVTFEPDGYILRSPGIDSTLALLAEQAKRTVAQKLENESIFGSSLTAELTDEASLAGKVTAEPFVTGTHDFVFDREDPLEQGFVIA</sequence>
<dbReference type="EMBL" id="FTPL01000001">
    <property type="protein sequence ID" value="SIT71827.1"/>
    <property type="molecule type" value="Genomic_DNA"/>
</dbReference>
<accession>A0A1U7PML7</accession>
<protein>
    <submittedName>
        <fullName evidence="2">Proline racemase</fullName>
    </submittedName>
</protein>
<dbReference type="AlphaFoldDB" id="A0A1U7PML7"/>
<dbReference type="Pfam" id="PF05544">
    <property type="entry name" value="Pro_racemase"/>
    <property type="match status" value="2"/>
</dbReference>
<comment type="similarity">
    <text evidence="1">Belongs to the proline racemase family.</text>
</comment>
<organism evidence="2 3">
    <name type="scientific">Edaphobacillus lindanitolerans</name>
    <dbReference type="NCBI Taxonomy" id="550447"/>
    <lineage>
        <taxon>Bacteria</taxon>
        <taxon>Bacillati</taxon>
        <taxon>Bacillota</taxon>
        <taxon>Bacilli</taxon>
        <taxon>Bacillales</taxon>
        <taxon>Bacillaceae</taxon>
        <taxon>Edaphobacillus</taxon>
    </lineage>
</organism>
<gene>
    <name evidence="2" type="ORF">SAMN05428946_0786</name>
</gene>